<dbReference type="PANTHER" id="PTHR33515">
    <property type="entry name" value="RIBOSOME-BINDING FACTOR A, CHLOROPLASTIC-RELATED"/>
    <property type="match status" value="1"/>
</dbReference>
<dbReference type="InterPro" id="IPR000238">
    <property type="entry name" value="RbfA"/>
</dbReference>
<evidence type="ECO:0000313" key="3">
    <source>
        <dbReference type="Proteomes" id="UP001465755"/>
    </source>
</evidence>
<evidence type="ECO:0000313" key="2">
    <source>
        <dbReference type="EMBL" id="KAK9805349.1"/>
    </source>
</evidence>
<dbReference type="SUPFAM" id="SSF89919">
    <property type="entry name" value="Ribosome-binding factor A, RbfA"/>
    <property type="match status" value="1"/>
</dbReference>
<dbReference type="InterPro" id="IPR023799">
    <property type="entry name" value="RbfA_dom_sf"/>
</dbReference>
<evidence type="ECO:0000256" key="1">
    <source>
        <dbReference type="SAM" id="MobiDB-lite"/>
    </source>
</evidence>
<comment type="caution">
    <text evidence="2">The sequence shown here is derived from an EMBL/GenBank/DDBJ whole genome shotgun (WGS) entry which is preliminary data.</text>
</comment>
<sequence>MLLSGWGTRCPVHTSFPQAIETRPRCLRQAGARGNLQHNHSLRIVCMATPRRQARVAKNIEREVGALFVSDPMLQSVVSPERHIDSVDAVLASITDVQVTGDLQIAKVYVSITGSDTEQERAMNELTRMRGYVRKHVARTVRLRFVPEIRFYLDNSIEQDEQLLAAFERARQQAAGEIEPPPIVLRGGYLGTHASQNPEYAAQLGPAVQQPGAGGNAQFSDTLADGIAELSEIFDGDEEVEDDDEEYQQFERLSQDADDEDVPQWVLDDRAEALLDELEQEDLFEQRSMRGSDAEQDEAADVLPTTSQPEPPAAARPPARGPVRADRDQPELTERTEAIVQEQENLLDKLQAAGFFGAGGGDDEDDFDMMLEDGLGGLGQAEQPQQRKPTTARGRKKLKSVGRRRHLSKGSRAPR</sequence>
<protein>
    <recommendedName>
        <fullName evidence="4">Ribosome-binding factor A</fullName>
    </recommendedName>
</protein>
<proteinExistence type="inferred from homology"/>
<reference evidence="2 3" key="1">
    <citation type="journal article" date="2024" name="Nat. Commun.">
        <title>Phylogenomics reveals the evolutionary origins of lichenization in chlorophyte algae.</title>
        <authorList>
            <person name="Puginier C."/>
            <person name="Libourel C."/>
            <person name="Otte J."/>
            <person name="Skaloud P."/>
            <person name="Haon M."/>
            <person name="Grisel S."/>
            <person name="Petersen M."/>
            <person name="Berrin J.G."/>
            <person name="Delaux P.M."/>
            <person name="Dal Grande F."/>
            <person name="Keller J."/>
        </authorList>
    </citation>
    <scope>NUCLEOTIDE SEQUENCE [LARGE SCALE GENOMIC DNA]</scope>
    <source>
        <strain evidence="2 3">SAG 2036</strain>
    </source>
</reference>
<dbReference type="EMBL" id="JALJOQ010000044">
    <property type="protein sequence ID" value="KAK9805349.1"/>
    <property type="molecule type" value="Genomic_DNA"/>
</dbReference>
<organism evidence="2 3">
    <name type="scientific">Symbiochloris irregularis</name>
    <dbReference type="NCBI Taxonomy" id="706552"/>
    <lineage>
        <taxon>Eukaryota</taxon>
        <taxon>Viridiplantae</taxon>
        <taxon>Chlorophyta</taxon>
        <taxon>core chlorophytes</taxon>
        <taxon>Trebouxiophyceae</taxon>
        <taxon>Trebouxiales</taxon>
        <taxon>Trebouxiaceae</taxon>
        <taxon>Symbiochloris</taxon>
    </lineage>
</organism>
<dbReference type="HAMAP" id="MF_00003">
    <property type="entry name" value="RbfA"/>
    <property type="match status" value="1"/>
</dbReference>
<evidence type="ECO:0008006" key="4">
    <source>
        <dbReference type="Google" id="ProtNLM"/>
    </source>
</evidence>
<feature type="compositionally biased region" description="Basic residues" evidence="1">
    <location>
        <begin position="393"/>
        <end position="415"/>
    </location>
</feature>
<feature type="region of interest" description="Disordered" evidence="1">
    <location>
        <begin position="284"/>
        <end position="336"/>
    </location>
</feature>
<dbReference type="GO" id="GO:0006364">
    <property type="term" value="P:rRNA processing"/>
    <property type="evidence" value="ECO:0007669"/>
    <property type="project" value="InterPro"/>
</dbReference>
<dbReference type="AlphaFoldDB" id="A0AAW1PC37"/>
<dbReference type="NCBIfam" id="TIGR00082">
    <property type="entry name" value="rbfA"/>
    <property type="match status" value="1"/>
</dbReference>
<name>A0AAW1PC37_9CHLO</name>
<dbReference type="Proteomes" id="UP001465755">
    <property type="component" value="Unassembled WGS sequence"/>
</dbReference>
<keyword evidence="3" id="KW-1185">Reference proteome</keyword>
<dbReference type="PROSITE" id="PS01319">
    <property type="entry name" value="RBFA"/>
    <property type="match status" value="1"/>
</dbReference>
<accession>A0AAW1PC37</accession>
<feature type="compositionally biased region" description="Basic and acidic residues" evidence="1">
    <location>
        <begin position="284"/>
        <end position="293"/>
    </location>
</feature>
<gene>
    <name evidence="2" type="ORF">WJX73_004871</name>
</gene>
<feature type="region of interest" description="Disordered" evidence="1">
    <location>
        <begin position="354"/>
        <end position="415"/>
    </location>
</feature>
<dbReference type="PANTHER" id="PTHR33515:SF1">
    <property type="entry name" value="RIBOSOME-BINDING FACTOR A, CHLOROPLASTIC-RELATED"/>
    <property type="match status" value="1"/>
</dbReference>
<feature type="compositionally biased region" description="Acidic residues" evidence="1">
    <location>
        <begin position="361"/>
        <end position="371"/>
    </location>
</feature>
<dbReference type="InterPro" id="IPR015946">
    <property type="entry name" value="KH_dom-like_a/b"/>
</dbReference>
<feature type="compositionally biased region" description="Basic and acidic residues" evidence="1">
    <location>
        <begin position="323"/>
        <end position="336"/>
    </location>
</feature>
<dbReference type="InterPro" id="IPR020053">
    <property type="entry name" value="Ribosome-bd_factorA_CS"/>
</dbReference>
<dbReference type="Gene3D" id="3.30.300.20">
    <property type="match status" value="1"/>
</dbReference>
<dbReference type="Pfam" id="PF02033">
    <property type="entry name" value="RBFA"/>
    <property type="match status" value="1"/>
</dbReference>
<dbReference type="GO" id="GO:0043024">
    <property type="term" value="F:ribosomal small subunit binding"/>
    <property type="evidence" value="ECO:0007669"/>
    <property type="project" value="TreeGrafter"/>
</dbReference>